<proteinExistence type="predicted"/>
<sequence>MEKIDWKKIYQHPQFPTIQEVFVAATDTTSISLEWAMSELIKNPRVMKKLQQEVTEITQGRSMISEDLEKMPYIKAVLKESLRLHTPFPILIPRKSMQDVKLMGYDILAGTQVIINAWAIGRDPALWEKSNQFRPERFLNNSIDYQGLHFEWLPFGAGRRSCPGVHFSVPVMELALANIVYKFDMVLPNGTKNVDLDLSDANGMPIYRKSSLLALASPRV</sequence>
<organism evidence="1 2">
    <name type="scientific">Smallanthus sonchifolius</name>
    <dbReference type="NCBI Taxonomy" id="185202"/>
    <lineage>
        <taxon>Eukaryota</taxon>
        <taxon>Viridiplantae</taxon>
        <taxon>Streptophyta</taxon>
        <taxon>Embryophyta</taxon>
        <taxon>Tracheophyta</taxon>
        <taxon>Spermatophyta</taxon>
        <taxon>Magnoliopsida</taxon>
        <taxon>eudicotyledons</taxon>
        <taxon>Gunneridae</taxon>
        <taxon>Pentapetalae</taxon>
        <taxon>asterids</taxon>
        <taxon>campanulids</taxon>
        <taxon>Asterales</taxon>
        <taxon>Asteraceae</taxon>
        <taxon>Asteroideae</taxon>
        <taxon>Heliantheae alliance</taxon>
        <taxon>Millerieae</taxon>
        <taxon>Smallanthus</taxon>
    </lineage>
</organism>
<dbReference type="Proteomes" id="UP001056120">
    <property type="component" value="Linkage Group LG16"/>
</dbReference>
<gene>
    <name evidence="1" type="ORF">L1987_48128</name>
</gene>
<evidence type="ECO:0000313" key="1">
    <source>
        <dbReference type="EMBL" id="KAI3773598.1"/>
    </source>
</evidence>
<name>A0ACB9FS16_9ASTR</name>
<accession>A0ACB9FS16</accession>
<reference evidence="2" key="1">
    <citation type="journal article" date="2022" name="Mol. Ecol. Resour.">
        <title>The genomes of chicory, endive, great burdock and yacon provide insights into Asteraceae palaeo-polyploidization history and plant inulin production.</title>
        <authorList>
            <person name="Fan W."/>
            <person name="Wang S."/>
            <person name="Wang H."/>
            <person name="Wang A."/>
            <person name="Jiang F."/>
            <person name="Liu H."/>
            <person name="Zhao H."/>
            <person name="Xu D."/>
            <person name="Zhang Y."/>
        </authorList>
    </citation>
    <scope>NUCLEOTIDE SEQUENCE [LARGE SCALE GENOMIC DNA]</scope>
    <source>
        <strain evidence="2">cv. Yunnan</strain>
    </source>
</reference>
<keyword evidence="2" id="KW-1185">Reference proteome</keyword>
<protein>
    <submittedName>
        <fullName evidence="1">Uncharacterized protein</fullName>
    </submittedName>
</protein>
<evidence type="ECO:0000313" key="2">
    <source>
        <dbReference type="Proteomes" id="UP001056120"/>
    </source>
</evidence>
<reference evidence="1 2" key="2">
    <citation type="journal article" date="2022" name="Mol. Ecol. Resour.">
        <title>The genomes of chicory, endive, great burdock and yacon provide insights into Asteraceae paleo-polyploidization history and plant inulin production.</title>
        <authorList>
            <person name="Fan W."/>
            <person name="Wang S."/>
            <person name="Wang H."/>
            <person name="Wang A."/>
            <person name="Jiang F."/>
            <person name="Liu H."/>
            <person name="Zhao H."/>
            <person name="Xu D."/>
            <person name="Zhang Y."/>
        </authorList>
    </citation>
    <scope>NUCLEOTIDE SEQUENCE [LARGE SCALE GENOMIC DNA]</scope>
    <source>
        <strain evidence="2">cv. Yunnan</strain>
        <tissue evidence="1">Leaves</tissue>
    </source>
</reference>
<dbReference type="EMBL" id="CM042033">
    <property type="protein sequence ID" value="KAI3773598.1"/>
    <property type="molecule type" value="Genomic_DNA"/>
</dbReference>
<comment type="caution">
    <text evidence="1">The sequence shown here is derived from an EMBL/GenBank/DDBJ whole genome shotgun (WGS) entry which is preliminary data.</text>
</comment>